<dbReference type="PRINTS" id="PR00081">
    <property type="entry name" value="GDHRDH"/>
</dbReference>
<evidence type="ECO:0000313" key="4">
    <source>
        <dbReference type="Proteomes" id="UP000094472"/>
    </source>
</evidence>
<dbReference type="OrthoDB" id="9793825at2"/>
<dbReference type="RefSeq" id="WP_069440953.1">
    <property type="nucleotide sequence ID" value="NZ_LPWF01000011.1"/>
</dbReference>
<comment type="similarity">
    <text evidence="1">Belongs to the short-chain dehydrogenases/reductases (SDR) family.</text>
</comment>
<dbReference type="InterPro" id="IPR036291">
    <property type="entry name" value="NAD(P)-bd_dom_sf"/>
</dbReference>
<dbReference type="Pfam" id="PF00106">
    <property type="entry name" value="adh_short"/>
    <property type="match status" value="1"/>
</dbReference>
<evidence type="ECO:0000256" key="2">
    <source>
        <dbReference type="ARBA" id="ARBA00023002"/>
    </source>
</evidence>
<dbReference type="InterPro" id="IPR020904">
    <property type="entry name" value="Sc_DH/Rdtase_CS"/>
</dbReference>
<dbReference type="PROSITE" id="PS00061">
    <property type="entry name" value="ADH_SHORT"/>
    <property type="match status" value="1"/>
</dbReference>
<dbReference type="AlphaFoldDB" id="A0A1E3W4V2"/>
<dbReference type="SUPFAM" id="SSF51735">
    <property type="entry name" value="NAD(P)-binding Rossmann-fold domains"/>
    <property type="match status" value="1"/>
</dbReference>
<evidence type="ECO:0000256" key="1">
    <source>
        <dbReference type="ARBA" id="ARBA00006484"/>
    </source>
</evidence>
<protein>
    <submittedName>
        <fullName evidence="3">Oxidoreductase</fullName>
    </submittedName>
</protein>
<keyword evidence="4" id="KW-1185">Reference proteome</keyword>
<name>A0A1E3W4V2_9HYPH</name>
<dbReference type="Gene3D" id="3.40.50.720">
    <property type="entry name" value="NAD(P)-binding Rossmann-like Domain"/>
    <property type="match status" value="1"/>
</dbReference>
<dbReference type="InterPro" id="IPR002347">
    <property type="entry name" value="SDR_fam"/>
</dbReference>
<proteinExistence type="inferred from homology"/>
<dbReference type="NCBIfam" id="NF004649">
    <property type="entry name" value="PRK05993.1"/>
    <property type="match status" value="1"/>
</dbReference>
<reference evidence="3 4" key="1">
    <citation type="journal article" date="2016" name="Environ. Microbiol.">
        <title>New Methyloceanibacter diversity from North Sea sediments includes methanotroph containing solely the soluble methane monooxygenase.</title>
        <authorList>
            <person name="Vekeman B."/>
            <person name="Kerckhof F.M."/>
            <person name="Cremers G."/>
            <person name="de Vos P."/>
            <person name="Vandamme P."/>
            <person name="Boon N."/>
            <person name="Op den Camp H.J."/>
            <person name="Heylen K."/>
        </authorList>
    </citation>
    <scope>NUCLEOTIDE SEQUENCE [LARGE SCALE GENOMIC DNA]</scope>
    <source>
        <strain evidence="3 4">R-67175</strain>
    </source>
</reference>
<evidence type="ECO:0000313" key="3">
    <source>
        <dbReference type="EMBL" id="ODS00839.1"/>
    </source>
</evidence>
<keyword evidence="2" id="KW-0560">Oxidoreductase</keyword>
<dbReference type="PANTHER" id="PTHR44169">
    <property type="entry name" value="NADPH-DEPENDENT 1-ACYLDIHYDROXYACETONE PHOSPHATE REDUCTASE"/>
    <property type="match status" value="1"/>
</dbReference>
<dbReference type="GO" id="GO:0016491">
    <property type="term" value="F:oxidoreductase activity"/>
    <property type="evidence" value="ECO:0007669"/>
    <property type="project" value="UniProtKB-KW"/>
</dbReference>
<dbReference type="EMBL" id="LPWF01000011">
    <property type="protein sequence ID" value="ODS00839.1"/>
    <property type="molecule type" value="Genomic_DNA"/>
</dbReference>
<comment type="caution">
    <text evidence="3">The sequence shown here is derived from an EMBL/GenBank/DDBJ whole genome shotgun (WGS) entry which is preliminary data.</text>
</comment>
<accession>A0A1E3W4V2</accession>
<dbReference type="Proteomes" id="UP000094472">
    <property type="component" value="Unassembled WGS sequence"/>
</dbReference>
<gene>
    <name evidence="3" type="ORF">AUC69_07515</name>
</gene>
<dbReference type="STRING" id="1774969.AUC69_07515"/>
<sequence length="289" mass="32174">MQFKASVPPNIPKLQQNHRTILITGCSSGIGLCCAHGMRARGWQVAATARKPPDLDRLRKEGLAAFYLDYADSDSIRRCVDQVLEQTGGGLYALFNNGAFAQPGAVEDLAPNVLRAQFETNLFGWHDLTCRVIPTMRANGSGRIVQCSSVLGLVAMPFRGAYVAAKFALEGLSDVLRHELAGSGIFVSLIEPGPIRSRLVEHAMEAFKRNIDIENSVHSEAYKRRIEFFQEGGSHRFKLGPEAVLKRLVHAVESSRPKPHYYVTVPTYFAVLCRRLLPNRVIDRIMERQ</sequence>
<organism evidence="3 4">
    <name type="scientific">Methyloceanibacter superfactus</name>
    <dbReference type="NCBI Taxonomy" id="1774969"/>
    <lineage>
        <taxon>Bacteria</taxon>
        <taxon>Pseudomonadati</taxon>
        <taxon>Pseudomonadota</taxon>
        <taxon>Alphaproteobacteria</taxon>
        <taxon>Hyphomicrobiales</taxon>
        <taxon>Hyphomicrobiaceae</taxon>
        <taxon>Methyloceanibacter</taxon>
    </lineage>
</organism>
<dbReference type="PANTHER" id="PTHR44169:SF6">
    <property type="entry name" value="NADPH-DEPENDENT 1-ACYLDIHYDROXYACETONE PHOSPHATE REDUCTASE"/>
    <property type="match status" value="1"/>
</dbReference>
<dbReference type="CDD" id="cd05374">
    <property type="entry name" value="17beta-HSD-like_SDR_c"/>
    <property type="match status" value="1"/>
</dbReference>